<feature type="compositionally biased region" description="Acidic residues" evidence="20">
    <location>
        <begin position="1"/>
        <end position="10"/>
    </location>
</feature>
<dbReference type="InterPro" id="IPR001406">
    <property type="entry name" value="PsdUridine_synth_TruA"/>
</dbReference>
<keyword evidence="22" id="KW-1185">Reference proteome</keyword>
<feature type="region of interest" description="Disordered" evidence="20">
    <location>
        <begin position="1"/>
        <end position="29"/>
    </location>
</feature>
<feature type="domain" description="Pseudouridine synthase I TruA alpha/beta" evidence="21">
    <location>
        <begin position="524"/>
        <end position="598"/>
    </location>
</feature>
<sequence>MKRPIEDEESSCAGAEPTESKQAKLASDSNNDAAVAATGNTRNCTINRRRGDVKKAILMLMYSGSGYYGMQRNTGFDTIEGALFDSLLAGGHITEEEYLSPGKLQFQRASKTDKGVSALAQVVSMKLNLSDADSLKADVNSRLPTQIRLLDVFRTTKNFNCKARVNHREYAYICPSYAFASKSRPIDITYRIDSTQLELLRSCLSRYKGTKNYYNFTSGRPPGDASCNRYIIDFTVGEPFEYRDAEFVELRVRGQSFMLHQIRKMVGLAIAIVKGYCRLEAMDAVFTYKRMDVPKAPGLGLLLNKINYGAYNEKYAAELGYSTVDWDRFEAERSEFKSSHILPEIYRGETDNRSMLEWLRTLTMHSYDFDRQDGPPTVFKQQQQQSEQPKQFEKDSQSEAASSEPNRSDREASSSAVGGPQFREVVENLFKGTNSLVTLVVSMKLNLSDADSLKADVNSRLPTQIRLLDVFRTTKNFNCKARVNHREYAYICPSYAFASKSRPIDITYRIDSTQLELLRSCLSRYKGTKNYYNFTSDASCNRYIIDFTVGEPFEYRDAEFVELRVRGQSFMLHQIRKMVGLAIAIVKGYCRLEAMDAVFTY</sequence>
<reference evidence="23" key="1">
    <citation type="submission" date="2016-11" db="UniProtKB">
        <authorList>
            <consortium name="WormBaseParasite"/>
        </authorList>
    </citation>
    <scope>IDENTIFICATION</scope>
</reference>
<evidence type="ECO:0000256" key="8">
    <source>
        <dbReference type="ARBA" id="ARBA00036943"/>
    </source>
</evidence>
<comment type="similarity">
    <text evidence="3">Belongs to the tRNA pseudouridine synthase TruA family.</text>
</comment>
<dbReference type="InterPro" id="IPR020095">
    <property type="entry name" value="PsdUridine_synth_TruA_C"/>
</dbReference>
<dbReference type="Gene3D" id="3.30.70.580">
    <property type="entry name" value="Pseudouridine synthase I, catalytic domain, N-terminal subdomain"/>
    <property type="match status" value="1"/>
</dbReference>
<dbReference type="WBParaSite" id="maker-uti_cns_0001487-snap-gene-0.14-mRNA-1">
    <property type="protein sequence ID" value="maker-uti_cns_0001487-snap-gene-0.14-mRNA-1"/>
    <property type="gene ID" value="maker-uti_cns_0001487-snap-gene-0.14"/>
</dbReference>
<feature type="region of interest" description="Disordered" evidence="20">
    <location>
        <begin position="372"/>
        <end position="418"/>
    </location>
</feature>
<evidence type="ECO:0000256" key="11">
    <source>
        <dbReference type="ARBA" id="ARBA00064589"/>
    </source>
</evidence>
<evidence type="ECO:0000256" key="2">
    <source>
        <dbReference type="ARBA" id="ARBA00004123"/>
    </source>
</evidence>
<comment type="catalytic activity">
    <reaction evidence="1">
        <text>a uridine in mRNA = a pseudouridine in mRNA</text>
        <dbReference type="Rhea" id="RHEA:56644"/>
        <dbReference type="Rhea" id="RHEA-COMP:14658"/>
        <dbReference type="Rhea" id="RHEA-COMP:14659"/>
        <dbReference type="ChEBI" id="CHEBI:65314"/>
        <dbReference type="ChEBI" id="CHEBI:65315"/>
    </reaction>
</comment>
<dbReference type="InterPro" id="IPR020094">
    <property type="entry name" value="TruA/RsuA/RluB/E/F_N"/>
</dbReference>
<feature type="active site" description="Nucleophile" evidence="18">
    <location>
        <position position="113"/>
    </location>
</feature>
<name>A0A1I8GCL4_9PLAT</name>
<evidence type="ECO:0000256" key="18">
    <source>
        <dbReference type="PIRSR" id="PIRSR641708-1"/>
    </source>
</evidence>
<dbReference type="EC" id="5.4.99.12" evidence="12"/>
<evidence type="ECO:0000256" key="14">
    <source>
        <dbReference type="ARBA" id="ARBA00075153"/>
    </source>
</evidence>
<comment type="catalytic activity">
    <reaction evidence="9">
        <text>uridine(38/39/40) in tRNA = pseudouridine(38/39/40) in tRNA</text>
        <dbReference type="Rhea" id="RHEA:22376"/>
        <dbReference type="Rhea" id="RHEA-COMP:10085"/>
        <dbReference type="Rhea" id="RHEA-COMP:10087"/>
        <dbReference type="ChEBI" id="CHEBI:65314"/>
        <dbReference type="ChEBI" id="CHEBI:65315"/>
        <dbReference type="EC" id="5.4.99.12"/>
    </reaction>
</comment>
<dbReference type="GO" id="GO:0005634">
    <property type="term" value="C:nucleus"/>
    <property type="evidence" value="ECO:0007669"/>
    <property type="project" value="UniProtKB-SubCell"/>
</dbReference>
<dbReference type="FunFam" id="3.30.70.660:FF:000002">
    <property type="entry name" value="tRNA pseudouridine synthase"/>
    <property type="match status" value="2"/>
</dbReference>
<comment type="catalytic activity">
    <reaction evidence="8">
        <text>a uridine in tRNA = a pseudouridine in tRNA</text>
        <dbReference type="Rhea" id="RHEA:54572"/>
        <dbReference type="Rhea" id="RHEA-COMP:13339"/>
        <dbReference type="Rhea" id="RHEA-COMP:13934"/>
        <dbReference type="ChEBI" id="CHEBI:65314"/>
        <dbReference type="ChEBI" id="CHEBI:65315"/>
    </reaction>
</comment>
<dbReference type="CDD" id="cd02568">
    <property type="entry name" value="PseudoU_synth_PUS1_PUS2"/>
    <property type="match status" value="1"/>
</dbReference>
<evidence type="ECO:0000313" key="22">
    <source>
        <dbReference type="Proteomes" id="UP000095280"/>
    </source>
</evidence>
<organism evidence="22 23">
    <name type="scientific">Macrostomum lignano</name>
    <dbReference type="NCBI Taxonomy" id="282301"/>
    <lineage>
        <taxon>Eukaryota</taxon>
        <taxon>Metazoa</taxon>
        <taxon>Spiralia</taxon>
        <taxon>Lophotrochozoa</taxon>
        <taxon>Platyhelminthes</taxon>
        <taxon>Rhabditophora</taxon>
        <taxon>Macrostomorpha</taxon>
        <taxon>Macrostomida</taxon>
        <taxon>Macrostomidae</taxon>
        <taxon>Macrostomum</taxon>
    </lineage>
</organism>
<dbReference type="FunFam" id="3.30.70.580:FF:000002">
    <property type="entry name" value="tRNA pseudouridine synthase"/>
    <property type="match status" value="1"/>
</dbReference>
<feature type="binding site" evidence="19">
    <location>
        <position position="170"/>
    </location>
    <ligand>
        <name>substrate</name>
    </ligand>
</feature>
<comment type="subcellular location">
    <subcellularLocation>
        <location evidence="2">Nucleus</location>
    </subcellularLocation>
</comment>
<keyword evidence="6" id="KW-0413">Isomerase</keyword>
<feature type="compositionally biased region" description="Low complexity" evidence="20">
    <location>
        <begin position="379"/>
        <end position="389"/>
    </location>
</feature>
<dbReference type="Gene3D" id="3.30.70.660">
    <property type="entry name" value="Pseudouridine synthase I, catalytic domain, C-terminal subdomain"/>
    <property type="match status" value="2"/>
</dbReference>
<evidence type="ECO:0000256" key="9">
    <source>
        <dbReference type="ARBA" id="ARBA00052184"/>
    </source>
</evidence>
<dbReference type="GO" id="GO:1990481">
    <property type="term" value="P:mRNA pseudouridine synthesis"/>
    <property type="evidence" value="ECO:0007669"/>
    <property type="project" value="TreeGrafter"/>
</dbReference>
<dbReference type="GO" id="GO:0003723">
    <property type="term" value="F:RNA binding"/>
    <property type="evidence" value="ECO:0007669"/>
    <property type="project" value="InterPro"/>
</dbReference>
<evidence type="ECO:0000256" key="12">
    <source>
        <dbReference type="ARBA" id="ARBA00066509"/>
    </source>
</evidence>
<keyword evidence="7" id="KW-0539">Nucleus</keyword>
<comment type="subunit">
    <text evidence="11">Monomer. Forms a complex with RARG and the SRA1 RNA in the nucleus.</text>
</comment>
<comment type="function">
    <text evidence="10">Pseudouridylate synthase that catalyzes pseudouridylation of tRNAs and mRNAs. Acts on positions 27/28 in the anticodon stem and also positions 34 and 36 in the anticodon of an intron containing tRNA. Also catalyzes pseudouridylation of mRNAs: mediates pseudouridylation of mRNAs with the consensus sequence 5'-UGUAG-3'. Acts as a regulator of pre-mRNA splicing by mediating pseudouridylation of pre-mRNAs at locations associated with alternatively spliced regions. Pseudouridylation of pre-mRNAs near splice sites directly regulates mRNA splicing and mRNA 3'-end processing. Involved in regulation of nuclear receptor activity through pseudouridylation of SRA1 mRNA.</text>
</comment>
<dbReference type="SUPFAM" id="SSF55120">
    <property type="entry name" value="Pseudouridine synthase"/>
    <property type="match status" value="2"/>
</dbReference>
<dbReference type="Pfam" id="PF01416">
    <property type="entry name" value="PseudoU_synth_1"/>
    <property type="match status" value="2"/>
</dbReference>
<evidence type="ECO:0000256" key="10">
    <source>
        <dbReference type="ARBA" id="ARBA00053709"/>
    </source>
</evidence>
<keyword evidence="4" id="KW-0507">mRNA processing</keyword>
<proteinExistence type="inferred from homology"/>
<evidence type="ECO:0000256" key="16">
    <source>
        <dbReference type="ARBA" id="ARBA00080849"/>
    </source>
</evidence>
<dbReference type="AlphaFoldDB" id="A0A1I8GCL4"/>
<evidence type="ECO:0000256" key="15">
    <source>
        <dbReference type="ARBA" id="ARBA00079087"/>
    </source>
</evidence>
<evidence type="ECO:0000256" key="19">
    <source>
        <dbReference type="PIRSR" id="PIRSR641708-2"/>
    </source>
</evidence>
<evidence type="ECO:0000256" key="1">
    <source>
        <dbReference type="ARBA" id="ARBA00001166"/>
    </source>
</evidence>
<evidence type="ECO:0000256" key="7">
    <source>
        <dbReference type="ARBA" id="ARBA00023242"/>
    </source>
</evidence>
<dbReference type="GO" id="GO:0031119">
    <property type="term" value="P:tRNA pseudouridine synthesis"/>
    <property type="evidence" value="ECO:0007669"/>
    <property type="project" value="InterPro"/>
</dbReference>
<dbReference type="PANTHER" id="PTHR11142">
    <property type="entry name" value="PSEUDOURIDYLATE SYNTHASE"/>
    <property type="match status" value="1"/>
</dbReference>
<evidence type="ECO:0000256" key="20">
    <source>
        <dbReference type="SAM" id="MobiDB-lite"/>
    </source>
</evidence>
<protein>
    <recommendedName>
        <fullName evidence="13">Pseudouridylate synthase 1 homolog</fullName>
        <ecNumber evidence="12">5.4.99.12</ecNumber>
    </recommendedName>
    <alternativeName>
        <fullName evidence="14">tRNA pseudouridine synthase 1</fullName>
    </alternativeName>
    <alternativeName>
        <fullName evidence="17">tRNA pseudouridine(38-40) synthase</fullName>
    </alternativeName>
    <alternativeName>
        <fullName evidence="15">tRNA pseudouridylate synthase I</fullName>
    </alternativeName>
    <alternativeName>
        <fullName evidence="16">tRNA-uridine isomerase I</fullName>
    </alternativeName>
</protein>
<feature type="domain" description="Pseudouridine synthase I TruA alpha/beta" evidence="21">
    <location>
        <begin position="206"/>
        <end position="308"/>
    </location>
</feature>
<evidence type="ECO:0000256" key="5">
    <source>
        <dbReference type="ARBA" id="ARBA00022694"/>
    </source>
</evidence>
<evidence type="ECO:0000259" key="21">
    <source>
        <dbReference type="Pfam" id="PF01416"/>
    </source>
</evidence>
<evidence type="ECO:0000256" key="13">
    <source>
        <dbReference type="ARBA" id="ARBA00068582"/>
    </source>
</evidence>
<dbReference type="PANTHER" id="PTHR11142:SF4">
    <property type="entry name" value="PSEUDOURIDYLATE SYNTHASE 1 HOMOLOG"/>
    <property type="match status" value="1"/>
</dbReference>
<dbReference type="InterPro" id="IPR020097">
    <property type="entry name" value="PsdUridine_synth_TruA_a/b_dom"/>
</dbReference>
<dbReference type="InterPro" id="IPR041708">
    <property type="entry name" value="PUS1/PUS2-like"/>
</dbReference>
<evidence type="ECO:0000313" key="23">
    <source>
        <dbReference type="WBParaSite" id="maker-uti_cns_0001487-snap-gene-0.14-mRNA-1"/>
    </source>
</evidence>
<keyword evidence="5" id="KW-0819">tRNA processing</keyword>
<dbReference type="InterPro" id="IPR020103">
    <property type="entry name" value="PsdUridine_synth_cat_dom_sf"/>
</dbReference>
<evidence type="ECO:0000256" key="6">
    <source>
        <dbReference type="ARBA" id="ARBA00023235"/>
    </source>
</evidence>
<evidence type="ECO:0000256" key="17">
    <source>
        <dbReference type="ARBA" id="ARBA00081344"/>
    </source>
</evidence>
<dbReference type="GO" id="GO:0160147">
    <property type="term" value="F:tRNA pseudouridine(38-40) synthase activity"/>
    <property type="evidence" value="ECO:0007669"/>
    <property type="project" value="UniProtKB-EC"/>
</dbReference>
<dbReference type="NCBIfam" id="TIGR00071">
    <property type="entry name" value="hisT_truA"/>
    <property type="match status" value="1"/>
</dbReference>
<dbReference type="GO" id="GO:0006397">
    <property type="term" value="P:mRNA processing"/>
    <property type="evidence" value="ECO:0007669"/>
    <property type="project" value="UniProtKB-KW"/>
</dbReference>
<dbReference type="Proteomes" id="UP000095280">
    <property type="component" value="Unplaced"/>
</dbReference>
<evidence type="ECO:0000256" key="4">
    <source>
        <dbReference type="ARBA" id="ARBA00022664"/>
    </source>
</evidence>
<evidence type="ECO:0000256" key="3">
    <source>
        <dbReference type="ARBA" id="ARBA00009375"/>
    </source>
</evidence>
<accession>A0A1I8GCL4</accession>